<feature type="domain" description="RES" evidence="1">
    <location>
        <begin position="78"/>
        <end position="225"/>
    </location>
</feature>
<accession>A0ABU8UWF8</accession>
<name>A0ABU8UWF8_9NEIS</name>
<dbReference type="Proteomes" id="UP001224516">
    <property type="component" value="Unassembled WGS sequence"/>
</dbReference>
<evidence type="ECO:0000259" key="1">
    <source>
        <dbReference type="Pfam" id="PF08808"/>
    </source>
</evidence>
<dbReference type="InterPro" id="IPR014914">
    <property type="entry name" value="RES_dom"/>
</dbReference>
<reference evidence="2 3" key="1">
    <citation type="submission" date="2023-12" db="EMBL/GenBank/DDBJ databases">
        <title>Evaluation and characterization of a potential secondary metabolite violacein from indigenous Chromobacterium amazonense SAM215.</title>
        <authorList>
            <person name="Tarafdar M.R."/>
            <person name="Abedin S.M."/>
            <person name="Atiqua A."/>
            <person name="Saha A."/>
            <person name="Khan S.N."/>
        </authorList>
    </citation>
    <scope>NUCLEOTIDE SEQUENCE [LARGE SCALE GENOMIC DNA]</scope>
    <source>
        <strain evidence="2 3">SAM215</strain>
    </source>
</reference>
<dbReference type="RefSeq" id="WP_307913764.1">
    <property type="nucleotide sequence ID" value="NZ_JAVFJF020000001.1"/>
</dbReference>
<proteinExistence type="predicted"/>
<protein>
    <submittedName>
        <fullName evidence="2">RES domain-containing protein</fullName>
    </submittedName>
</protein>
<dbReference type="EMBL" id="JAVFJF020000001">
    <property type="protein sequence ID" value="MEJ8673236.1"/>
    <property type="molecule type" value="Genomic_DNA"/>
</dbReference>
<comment type="caution">
    <text evidence="2">The sequence shown here is derived from an EMBL/GenBank/DDBJ whole genome shotgun (WGS) entry which is preliminary data.</text>
</comment>
<sequence>MLPTITRAFPPLPLEELTAEISRFSSRSLVEKHDLIKRLVMLHPILSVDWNGRHLCRARKLSDNEALPGNVDGVIWRKDAPASQGRANPYGFPVIYLADHPDTALREVRAENHQVVLASFEILLNKSCMIAPVGELMCAQRTGRGSLLGNSSQYVTDLINSCEANEMKSLLITDAFLLDCLADGQDNYAISSYVAKCIFDKLPAISAISYPSQVQSGAICFALRTENFWEKWGVKAVRCGQARHLSHGYYHFSRIRHVIGIMKNGNFRWGEQEENVDSMTLLEPLWIPS</sequence>
<evidence type="ECO:0000313" key="3">
    <source>
        <dbReference type="Proteomes" id="UP001224516"/>
    </source>
</evidence>
<dbReference type="Pfam" id="PF08808">
    <property type="entry name" value="RES"/>
    <property type="match status" value="1"/>
</dbReference>
<evidence type="ECO:0000313" key="2">
    <source>
        <dbReference type="EMBL" id="MEJ8673236.1"/>
    </source>
</evidence>
<organism evidence="2 3">
    <name type="scientific">Chromobacterium amazonense</name>
    <dbReference type="NCBI Taxonomy" id="1382803"/>
    <lineage>
        <taxon>Bacteria</taxon>
        <taxon>Pseudomonadati</taxon>
        <taxon>Pseudomonadota</taxon>
        <taxon>Betaproteobacteria</taxon>
        <taxon>Neisseriales</taxon>
        <taxon>Chromobacteriaceae</taxon>
        <taxon>Chromobacterium</taxon>
    </lineage>
</organism>
<gene>
    <name evidence="2" type="ORF">QCL97_000745</name>
</gene>
<keyword evidence="3" id="KW-1185">Reference proteome</keyword>